<protein>
    <submittedName>
        <fullName evidence="2">Sulfotransferase</fullName>
    </submittedName>
</protein>
<dbReference type="InterPro" id="IPR027417">
    <property type="entry name" value="P-loop_NTPase"/>
</dbReference>
<dbReference type="Gene3D" id="3.40.50.300">
    <property type="entry name" value="P-loop containing nucleotide triphosphate hydrolases"/>
    <property type="match status" value="1"/>
</dbReference>
<evidence type="ECO:0000256" key="1">
    <source>
        <dbReference type="SAM" id="MobiDB-lite"/>
    </source>
</evidence>
<dbReference type="KEGG" id="sgrg:L0C25_07830"/>
<proteinExistence type="predicted"/>
<accession>A0AA46YMU7</accession>
<dbReference type="RefSeq" id="WP_271635911.1">
    <property type="nucleotide sequence ID" value="NZ_CP094970.1"/>
</dbReference>
<reference evidence="2" key="1">
    <citation type="submission" date="2022-01" db="EMBL/GenBank/DDBJ databases">
        <title>Nocardioidaceae gen. sp. A5X3R13.</title>
        <authorList>
            <person name="Lopez Marin M.A."/>
            <person name="Uhlik O."/>
        </authorList>
    </citation>
    <scope>NUCLEOTIDE SEQUENCE</scope>
    <source>
        <strain evidence="2">A5X3R13</strain>
    </source>
</reference>
<evidence type="ECO:0000313" key="2">
    <source>
        <dbReference type="EMBL" id="UYM06974.1"/>
    </source>
</evidence>
<sequence length="352" mass="39447">MTFEVEETDDVSEHAGSAASEPIRMVLVTGTGRSGTSTIAGTLEALGMHVPGPVRPPDDANPRGFFESKWVIEFHNSMLDRARAHTMDGDPLTLARTRRSVNAKTREQLAGFLAGAIESHPRLLVKDPRTVWFIPFWARAAASLQIEVSFLTMLRHPAEAVGSRTVHWSVSDNPERVRNRQIANLAGWINVSLLNERRTRGSRRVFVRYDDLLTDWRSTMAAVQTRLKLPYTGDPIDRRPHPVDEFIDPSLKRVAVRWDELDVPSYLSEMAERVWQAMQYLVEPRTEAAKARAQLDELRTEYDALYADARAITLDSTRAAIEFVERRHEQPAPADGSPSEASDLVDAGSQPG</sequence>
<keyword evidence="3" id="KW-1185">Reference proteome</keyword>
<dbReference type="Proteomes" id="UP001164390">
    <property type="component" value="Chromosome"/>
</dbReference>
<organism evidence="2 3">
    <name type="scientific">Solicola gregarius</name>
    <dbReference type="NCBI Taxonomy" id="2908642"/>
    <lineage>
        <taxon>Bacteria</taxon>
        <taxon>Bacillati</taxon>
        <taxon>Actinomycetota</taxon>
        <taxon>Actinomycetes</taxon>
        <taxon>Propionibacteriales</taxon>
        <taxon>Nocardioidaceae</taxon>
        <taxon>Solicola</taxon>
    </lineage>
</organism>
<dbReference type="Pfam" id="PF13469">
    <property type="entry name" value="Sulfotransfer_3"/>
    <property type="match status" value="1"/>
</dbReference>
<feature type="region of interest" description="Disordered" evidence="1">
    <location>
        <begin position="325"/>
        <end position="352"/>
    </location>
</feature>
<dbReference type="SUPFAM" id="SSF52540">
    <property type="entry name" value="P-loop containing nucleoside triphosphate hydrolases"/>
    <property type="match status" value="1"/>
</dbReference>
<name>A0AA46YMU7_9ACTN</name>
<gene>
    <name evidence="2" type="ORF">L0C25_07830</name>
</gene>
<evidence type="ECO:0000313" key="3">
    <source>
        <dbReference type="Proteomes" id="UP001164390"/>
    </source>
</evidence>
<dbReference type="AlphaFoldDB" id="A0AA46YMU7"/>
<dbReference type="EMBL" id="CP094970">
    <property type="protein sequence ID" value="UYM06974.1"/>
    <property type="molecule type" value="Genomic_DNA"/>
</dbReference>